<dbReference type="AlphaFoldDB" id="A0A8B8K519"/>
<protein>
    <submittedName>
        <fullName evidence="3">Octapeptide-repeat protein T2-like</fullName>
    </submittedName>
</protein>
<dbReference type="GeneID" id="113852139"/>
<organism evidence="2 3">
    <name type="scientific">Abrus precatorius</name>
    <name type="common">Indian licorice</name>
    <name type="synonym">Glycine abrus</name>
    <dbReference type="NCBI Taxonomy" id="3816"/>
    <lineage>
        <taxon>Eukaryota</taxon>
        <taxon>Viridiplantae</taxon>
        <taxon>Streptophyta</taxon>
        <taxon>Embryophyta</taxon>
        <taxon>Tracheophyta</taxon>
        <taxon>Spermatophyta</taxon>
        <taxon>Magnoliopsida</taxon>
        <taxon>eudicotyledons</taxon>
        <taxon>Gunneridae</taxon>
        <taxon>Pentapetalae</taxon>
        <taxon>rosids</taxon>
        <taxon>fabids</taxon>
        <taxon>Fabales</taxon>
        <taxon>Fabaceae</taxon>
        <taxon>Papilionoideae</taxon>
        <taxon>50 kb inversion clade</taxon>
        <taxon>NPAAA clade</taxon>
        <taxon>indigoferoid/millettioid clade</taxon>
        <taxon>Abreae</taxon>
        <taxon>Abrus</taxon>
    </lineage>
</organism>
<dbReference type="RefSeq" id="XP_027338188.1">
    <property type="nucleotide sequence ID" value="XM_027482387.1"/>
</dbReference>
<gene>
    <name evidence="3" type="primary">LOC113852139</name>
</gene>
<sequence>MSCSAERREMENGVGESVELRVQEKVEERKIEELRRGNGEVEGKGCGVKVRERWERGGGVRKGERKWVRVQKMEREKLDECGKGKKKKGREGVQGRGGERRMMWGREEEKE</sequence>
<reference evidence="3" key="2">
    <citation type="submission" date="2025-08" db="UniProtKB">
        <authorList>
            <consortium name="RefSeq"/>
        </authorList>
    </citation>
    <scope>IDENTIFICATION</scope>
    <source>
        <tissue evidence="3">Young leaves</tissue>
    </source>
</reference>
<dbReference type="Proteomes" id="UP000694853">
    <property type="component" value="Unplaced"/>
</dbReference>
<proteinExistence type="predicted"/>
<accession>A0A8B8K519</accession>
<keyword evidence="2" id="KW-1185">Reference proteome</keyword>
<feature type="region of interest" description="Disordered" evidence="1">
    <location>
        <begin position="79"/>
        <end position="111"/>
    </location>
</feature>
<evidence type="ECO:0000256" key="1">
    <source>
        <dbReference type="SAM" id="MobiDB-lite"/>
    </source>
</evidence>
<name>A0A8B8K519_ABRPR</name>
<feature type="compositionally biased region" description="Basic and acidic residues" evidence="1">
    <location>
        <begin position="90"/>
        <end position="111"/>
    </location>
</feature>
<evidence type="ECO:0000313" key="2">
    <source>
        <dbReference type="Proteomes" id="UP000694853"/>
    </source>
</evidence>
<dbReference type="KEGG" id="aprc:113852139"/>
<evidence type="ECO:0000313" key="3">
    <source>
        <dbReference type="RefSeq" id="XP_027338188.1"/>
    </source>
</evidence>
<reference evidence="2" key="1">
    <citation type="journal article" date="2019" name="Toxins">
        <title>Detection of Abrin-Like and Prepropulchellin-Like Toxin Genes and Transcripts Using Whole Genome Sequencing and Full-Length Transcript Sequencing of Abrus precatorius.</title>
        <authorList>
            <person name="Hovde B.T."/>
            <person name="Daligault H.E."/>
            <person name="Hanschen E.R."/>
            <person name="Kunde Y.A."/>
            <person name="Johnson M.B."/>
            <person name="Starkenburg S.R."/>
            <person name="Johnson S.L."/>
        </authorList>
    </citation>
    <scope>NUCLEOTIDE SEQUENCE [LARGE SCALE GENOMIC DNA]</scope>
</reference>